<proteinExistence type="predicted"/>
<sequence>MEFSHLNRLIDCPLDWCVGYAHDHGGLGDPPDQWLHSDGSGVVVAGGATLCRSQVGAGPSRWVLAVGALDMLSGESVADVASQLRRMATSLDVPVSQ</sequence>
<organism evidence="1">
    <name type="scientific">uncultured Microbacterium sp</name>
    <dbReference type="NCBI Taxonomy" id="191216"/>
    <lineage>
        <taxon>Bacteria</taxon>
        <taxon>Bacillati</taxon>
        <taxon>Actinomycetota</taxon>
        <taxon>Actinomycetes</taxon>
        <taxon>Micrococcales</taxon>
        <taxon>Microbacteriaceae</taxon>
        <taxon>Microbacterium</taxon>
        <taxon>environmental samples</taxon>
    </lineage>
</organism>
<protein>
    <submittedName>
        <fullName evidence="1">Uncharacterized protein</fullName>
    </submittedName>
</protein>
<evidence type="ECO:0000313" key="1">
    <source>
        <dbReference type="EMBL" id="SBS70777.1"/>
    </source>
</evidence>
<dbReference type="RefSeq" id="WP_295573497.1">
    <property type="nucleotide sequence ID" value="NZ_FLQR01000001.1"/>
</dbReference>
<dbReference type="AlphaFoldDB" id="A0A1Y5NWE4"/>
<dbReference type="EMBL" id="FLQR01000001">
    <property type="protein sequence ID" value="SBS70777.1"/>
    <property type="molecule type" value="Genomic_DNA"/>
</dbReference>
<name>A0A1Y5NWE4_9MICO</name>
<gene>
    <name evidence="1" type="ORF">MIPYR_10645</name>
</gene>
<reference evidence="1" key="1">
    <citation type="submission" date="2016-03" db="EMBL/GenBank/DDBJ databases">
        <authorList>
            <person name="Ploux O."/>
        </authorList>
    </citation>
    <scope>NUCLEOTIDE SEQUENCE</scope>
    <source>
        <strain evidence="1">UC1</strain>
    </source>
</reference>
<accession>A0A1Y5NWE4</accession>